<proteinExistence type="predicted"/>
<keyword evidence="3" id="KW-1185">Reference proteome</keyword>
<dbReference type="RefSeq" id="WP_225421281.1">
    <property type="nucleotide sequence ID" value="NZ_SPDV01000014.1"/>
</dbReference>
<organism evidence="2 3">
    <name type="scientific">Sphingomonas parva</name>
    <dbReference type="NCBI Taxonomy" id="2555898"/>
    <lineage>
        <taxon>Bacteria</taxon>
        <taxon>Pseudomonadati</taxon>
        <taxon>Pseudomonadota</taxon>
        <taxon>Alphaproteobacteria</taxon>
        <taxon>Sphingomonadales</taxon>
        <taxon>Sphingomonadaceae</taxon>
        <taxon>Sphingomonas</taxon>
    </lineage>
</organism>
<evidence type="ECO:0000313" key="2">
    <source>
        <dbReference type="EMBL" id="TFI58590.1"/>
    </source>
</evidence>
<sequence>MSRRRRRARVWAPALVLAAAGAGLAALKAIPSRDERSGSWVEIAVATDGTAASVDEQSLASDPRGIALRQRFVRRGKPARIDQRVVYACSERAVYVLESEERDANGELLGRRRLDAPERNGVPPDSLADAIFDAVC</sequence>
<dbReference type="EMBL" id="SPDV01000014">
    <property type="protein sequence ID" value="TFI58590.1"/>
    <property type="molecule type" value="Genomic_DNA"/>
</dbReference>
<feature type="chain" id="PRO_5021242057" evidence="1">
    <location>
        <begin position="26"/>
        <end position="136"/>
    </location>
</feature>
<accession>A0A4Y8ZRD9</accession>
<dbReference type="Proteomes" id="UP000298213">
    <property type="component" value="Unassembled WGS sequence"/>
</dbReference>
<dbReference type="AlphaFoldDB" id="A0A4Y8ZRD9"/>
<comment type="caution">
    <text evidence="2">The sequence shown here is derived from an EMBL/GenBank/DDBJ whole genome shotgun (WGS) entry which is preliminary data.</text>
</comment>
<reference evidence="2 3" key="1">
    <citation type="submission" date="2019-03" db="EMBL/GenBank/DDBJ databases">
        <title>Genome sequence of Sphingomonas sp. 17J27-24.</title>
        <authorList>
            <person name="Kim M."/>
            <person name="Maeng S."/>
            <person name="Sathiyaraj S."/>
        </authorList>
    </citation>
    <scope>NUCLEOTIDE SEQUENCE [LARGE SCALE GENOMIC DNA]</scope>
    <source>
        <strain evidence="2 3">17J27-24</strain>
    </source>
</reference>
<name>A0A4Y8ZRD9_9SPHN</name>
<protein>
    <submittedName>
        <fullName evidence="2">Uncharacterized protein</fullName>
    </submittedName>
</protein>
<evidence type="ECO:0000256" key="1">
    <source>
        <dbReference type="SAM" id="SignalP"/>
    </source>
</evidence>
<gene>
    <name evidence="2" type="ORF">E2493_09195</name>
</gene>
<feature type="signal peptide" evidence="1">
    <location>
        <begin position="1"/>
        <end position="25"/>
    </location>
</feature>
<evidence type="ECO:0000313" key="3">
    <source>
        <dbReference type="Proteomes" id="UP000298213"/>
    </source>
</evidence>
<keyword evidence="1" id="KW-0732">Signal</keyword>